<evidence type="ECO:0000313" key="3">
    <source>
        <dbReference type="WBParaSite" id="HCON_00108750-00001"/>
    </source>
</evidence>
<evidence type="ECO:0000313" key="2">
    <source>
        <dbReference type="Proteomes" id="UP000025227"/>
    </source>
</evidence>
<organism evidence="2 3">
    <name type="scientific">Haemonchus contortus</name>
    <name type="common">Barber pole worm</name>
    <dbReference type="NCBI Taxonomy" id="6289"/>
    <lineage>
        <taxon>Eukaryota</taxon>
        <taxon>Metazoa</taxon>
        <taxon>Ecdysozoa</taxon>
        <taxon>Nematoda</taxon>
        <taxon>Chromadorea</taxon>
        <taxon>Rhabditida</taxon>
        <taxon>Rhabditina</taxon>
        <taxon>Rhabditomorpha</taxon>
        <taxon>Strongyloidea</taxon>
        <taxon>Trichostrongylidae</taxon>
        <taxon>Haemonchus</taxon>
    </lineage>
</organism>
<dbReference type="Proteomes" id="UP000025227">
    <property type="component" value="Unplaced"/>
</dbReference>
<sequence>MCLCVYVYVCMCMCVCMNECMYLCGLCMHTEELQSDDDFEVPVHPQDSELDDEDSDGLSKTYELLTRAPSLAYASEFNV</sequence>
<feature type="chain" id="PRO_5029702233" evidence="1">
    <location>
        <begin position="19"/>
        <end position="79"/>
    </location>
</feature>
<dbReference type="AlphaFoldDB" id="A0A7I4YLL8"/>
<evidence type="ECO:0000256" key="1">
    <source>
        <dbReference type="SAM" id="SignalP"/>
    </source>
</evidence>
<proteinExistence type="predicted"/>
<accession>A0A7I4YLL8</accession>
<keyword evidence="2" id="KW-1185">Reference proteome</keyword>
<dbReference type="WBParaSite" id="HCON_00108750-00001">
    <property type="protein sequence ID" value="HCON_00108750-00001"/>
    <property type="gene ID" value="HCON_00108750"/>
</dbReference>
<protein>
    <submittedName>
        <fullName evidence="3">Secreted protein</fullName>
    </submittedName>
</protein>
<name>A0A7I4YLL8_HAECO</name>
<feature type="signal peptide" evidence="1">
    <location>
        <begin position="1"/>
        <end position="18"/>
    </location>
</feature>
<reference evidence="3" key="1">
    <citation type="submission" date="2020-12" db="UniProtKB">
        <authorList>
            <consortium name="WormBaseParasite"/>
        </authorList>
    </citation>
    <scope>IDENTIFICATION</scope>
    <source>
        <strain evidence="3">MHco3</strain>
    </source>
</reference>
<keyword evidence="1" id="KW-0732">Signal</keyword>